<dbReference type="EMBL" id="JAUSTY010000009">
    <property type="protein sequence ID" value="MDQ0166478.1"/>
    <property type="molecule type" value="Genomic_DNA"/>
</dbReference>
<dbReference type="CDD" id="cd00688">
    <property type="entry name" value="ISOPREN_C2_like"/>
    <property type="match status" value="1"/>
</dbReference>
<evidence type="ECO:0000313" key="3">
    <source>
        <dbReference type="Proteomes" id="UP001235840"/>
    </source>
</evidence>
<dbReference type="Proteomes" id="UP001235840">
    <property type="component" value="Unassembled WGS sequence"/>
</dbReference>
<dbReference type="SUPFAM" id="SSF48239">
    <property type="entry name" value="Terpenoid cyclases/Protein prenyltransferases"/>
    <property type="match status" value="1"/>
</dbReference>
<dbReference type="Gene3D" id="1.50.10.20">
    <property type="match status" value="1"/>
</dbReference>
<dbReference type="InterPro" id="IPR032696">
    <property type="entry name" value="SQ_cyclase_C"/>
</dbReference>
<accession>A0ABT9VZQ0</accession>
<reference evidence="2 3" key="1">
    <citation type="submission" date="2023-07" db="EMBL/GenBank/DDBJ databases">
        <title>Genomic Encyclopedia of Type Strains, Phase IV (KMG-IV): sequencing the most valuable type-strain genomes for metagenomic binning, comparative biology and taxonomic classification.</title>
        <authorList>
            <person name="Goeker M."/>
        </authorList>
    </citation>
    <scope>NUCLEOTIDE SEQUENCE [LARGE SCALE GENOMIC DNA]</scope>
    <source>
        <strain evidence="2 3">DSM 12751</strain>
    </source>
</reference>
<sequence>MQGDAQSFRPHDHATREMAFTVVMRAYHYVDTEELDEEEAKEKPVAEQDRLEEIERLIRENAGFMQQMVPNPTLGSLAGEWTILGLARSGEKVPDHYYKTYYQNIVEEVQKLMPATASKAEGRLDRSKGTEHSRLILGLTSIGHDIENVGGYDLRLALADMNYVSIQGINGPIFALIAFDSLGYDIPLDENAKSQTTREELIDFILDREIKGGGWALGVNPDEPDPDITAMAIQGLTPYYEKRADVQKAVDRGLDWLSAVQDNSGGYRSWGALNAESVAQVIVALSGLGIDADKDPRFVKRGQSAIDALLSFASVEGGFYHILAGEAGNGGAAPGEVDAMATDQAMYALVAYQRFLEGHNTLYDMTDQTSSSLLKGR</sequence>
<dbReference type="InterPro" id="IPR008930">
    <property type="entry name" value="Terpenoid_cyclase/PrenylTrfase"/>
</dbReference>
<protein>
    <recommendedName>
        <fullName evidence="1">Squalene cyclase C-terminal domain-containing protein</fullName>
    </recommendedName>
</protein>
<dbReference type="Pfam" id="PF13243">
    <property type="entry name" value="SQHop_cyclase_C"/>
    <property type="match status" value="1"/>
</dbReference>
<comment type="caution">
    <text evidence="2">The sequence shown here is derived from an EMBL/GenBank/DDBJ whole genome shotgun (WGS) entry which is preliminary data.</text>
</comment>
<organism evidence="2 3">
    <name type="scientific">Caldalkalibacillus horti</name>
    <dbReference type="NCBI Taxonomy" id="77523"/>
    <lineage>
        <taxon>Bacteria</taxon>
        <taxon>Bacillati</taxon>
        <taxon>Bacillota</taxon>
        <taxon>Bacilli</taxon>
        <taxon>Bacillales</taxon>
        <taxon>Bacillaceae</taxon>
        <taxon>Caldalkalibacillus</taxon>
    </lineage>
</organism>
<gene>
    <name evidence="2" type="ORF">J2S11_002382</name>
</gene>
<evidence type="ECO:0000259" key="1">
    <source>
        <dbReference type="Pfam" id="PF13243"/>
    </source>
</evidence>
<evidence type="ECO:0000313" key="2">
    <source>
        <dbReference type="EMBL" id="MDQ0166478.1"/>
    </source>
</evidence>
<name>A0ABT9VZQ0_9BACI</name>
<proteinExistence type="predicted"/>
<keyword evidence="3" id="KW-1185">Reference proteome</keyword>
<feature type="domain" description="Squalene cyclase C-terminal" evidence="1">
    <location>
        <begin position="208"/>
        <end position="282"/>
    </location>
</feature>